<dbReference type="SMART" id="SM00222">
    <property type="entry name" value="Sec7"/>
    <property type="match status" value="1"/>
</dbReference>
<dbReference type="EMBL" id="JAWRVE010000074">
    <property type="protein sequence ID" value="KAL1863134.1"/>
    <property type="molecule type" value="Genomic_DNA"/>
</dbReference>
<feature type="compositionally biased region" description="Basic and acidic residues" evidence="1">
    <location>
        <begin position="135"/>
        <end position="165"/>
    </location>
</feature>
<evidence type="ECO:0000259" key="2">
    <source>
        <dbReference type="PROSITE" id="PS50190"/>
    </source>
</evidence>
<evidence type="ECO:0000313" key="3">
    <source>
        <dbReference type="EMBL" id="KAL1863134.1"/>
    </source>
</evidence>
<feature type="compositionally biased region" description="Low complexity" evidence="1">
    <location>
        <begin position="75"/>
        <end position="88"/>
    </location>
</feature>
<feature type="region of interest" description="Disordered" evidence="1">
    <location>
        <begin position="1"/>
        <end position="222"/>
    </location>
</feature>
<proteinExistence type="predicted"/>
<dbReference type="InterPro" id="IPR011993">
    <property type="entry name" value="PH-like_dom_sf"/>
</dbReference>
<dbReference type="PANTHER" id="PTHR10663:SF373">
    <property type="entry name" value="PH AND SEC7 DOMAIN-CONTAINING PROTEIN C11E3.11C"/>
    <property type="match status" value="1"/>
</dbReference>
<feature type="compositionally biased region" description="Polar residues" evidence="1">
    <location>
        <begin position="835"/>
        <end position="846"/>
    </location>
</feature>
<feature type="compositionally biased region" description="Low complexity" evidence="1">
    <location>
        <begin position="1232"/>
        <end position="1244"/>
    </location>
</feature>
<dbReference type="Pfam" id="PF01369">
    <property type="entry name" value="Sec7"/>
    <property type="match status" value="1"/>
</dbReference>
<feature type="compositionally biased region" description="Pro residues" evidence="1">
    <location>
        <begin position="507"/>
        <end position="520"/>
    </location>
</feature>
<feature type="compositionally biased region" description="Low complexity" evidence="1">
    <location>
        <begin position="408"/>
        <end position="418"/>
    </location>
</feature>
<feature type="compositionally biased region" description="Low complexity" evidence="1">
    <location>
        <begin position="1526"/>
        <end position="1535"/>
    </location>
</feature>
<feature type="compositionally biased region" description="Basic and acidic residues" evidence="1">
    <location>
        <begin position="1683"/>
        <end position="1703"/>
    </location>
</feature>
<gene>
    <name evidence="3" type="ORF">Daus18300_008127</name>
</gene>
<evidence type="ECO:0000313" key="4">
    <source>
        <dbReference type="Proteomes" id="UP001583177"/>
    </source>
</evidence>
<dbReference type="InterPro" id="IPR041681">
    <property type="entry name" value="PH_9"/>
</dbReference>
<protein>
    <recommendedName>
        <fullName evidence="2">SEC7 domain-containing protein</fullName>
    </recommendedName>
</protein>
<feature type="region of interest" description="Disordered" evidence="1">
    <location>
        <begin position="1547"/>
        <end position="1580"/>
    </location>
</feature>
<dbReference type="Gene3D" id="2.30.29.30">
    <property type="entry name" value="Pleckstrin-homology domain (PH domain)/Phosphotyrosine-binding domain (PTB)"/>
    <property type="match status" value="1"/>
</dbReference>
<dbReference type="Pfam" id="PF15410">
    <property type="entry name" value="PH_9"/>
    <property type="match status" value="1"/>
</dbReference>
<feature type="region of interest" description="Disordered" evidence="1">
    <location>
        <begin position="1195"/>
        <end position="1253"/>
    </location>
</feature>
<dbReference type="InterPro" id="IPR035999">
    <property type="entry name" value="Sec7_dom_sf"/>
</dbReference>
<feature type="compositionally biased region" description="Polar residues" evidence="1">
    <location>
        <begin position="1570"/>
        <end position="1579"/>
    </location>
</feature>
<accession>A0ABR3WJJ8</accession>
<dbReference type="Proteomes" id="UP001583177">
    <property type="component" value="Unassembled WGS sequence"/>
</dbReference>
<feature type="compositionally biased region" description="Polar residues" evidence="1">
    <location>
        <begin position="622"/>
        <end position="631"/>
    </location>
</feature>
<keyword evidence="4" id="KW-1185">Reference proteome</keyword>
<feature type="compositionally biased region" description="Basic and acidic residues" evidence="1">
    <location>
        <begin position="716"/>
        <end position="739"/>
    </location>
</feature>
<dbReference type="SUPFAM" id="SSF48425">
    <property type="entry name" value="Sec7 domain"/>
    <property type="match status" value="1"/>
</dbReference>
<organism evidence="3 4">
    <name type="scientific">Diaporthe australafricana</name>
    <dbReference type="NCBI Taxonomy" id="127596"/>
    <lineage>
        <taxon>Eukaryota</taxon>
        <taxon>Fungi</taxon>
        <taxon>Dikarya</taxon>
        <taxon>Ascomycota</taxon>
        <taxon>Pezizomycotina</taxon>
        <taxon>Sordariomycetes</taxon>
        <taxon>Sordariomycetidae</taxon>
        <taxon>Diaporthales</taxon>
        <taxon>Diaporthaceae</taxon>
        <taxon>Diaporthe</taxon>
    </lineage>
</organism>
<dbReference type="InterPro" id="IPR023394">
    <property type="entry name" value="Sec7_C_sf"/>
</dbReference>
<feature type="compositionally biased region" description="Polar residues" evidence="1">
    <location>
        <begin position="305"/>
        <end position="343"/>
    </location>
</feature>
<feature type="compositionally biased region" description="Basic and acidic residues" evidence="1">
    <location>
        <begin position="179"/>
        <end position="196"/>
    </location>
</feature>
<feature type="region of interest" description="Disordered" evidence="1">
    <location>
        <begin position="582"/>
        <end position="846"/>
    </location>
</feature>
<feature type="compositionally biased region" description="Low complexity" evidence="1">
    <location>
        <begin position="121"/>
        <end position="134"/>
    </location>
</feature>
<feature type="region of interest" description="Disordered" evidence="1">
    <location>
        <begin position="1507"/>
        <end position="1535"/>
    </location>
</feature>
<name>A0ABR3WJJ8_9PEZI</name>
<dbReference type="Gene3D" id="1.10.1000.11">
    <property type="entry name" value="Arf Nucleotide-binding Site Opener,domain 2"/>
    <property type="match status" value="1"/>
</dbReference>
<dbReference type="PANTHER" id="PTHR10663">
    <property type="entry name" value="GUANYL-NUCLEOTIDE EXCHANGE FACTOR"/>
    <property type="match status" value="1"/>
</dbReference>
<feature type="compositionally biased region" description="Basic and acidic residues" evidence="1">
    <location>
        <begin position="11"/>
        <end position="33"/>
    </location>
</feature>
<dbReference type="PROSITE" id="PS50190">
    <property type="entry name" value="SEC7"/>
    <property type="match status" value="1"/>
</dbReference>
<dbReference type="SUPFAM" id="SSF50729">
    <property type="entry name" value="PH domain-like"/>
    <property type="match status" value="1"/>
</dbReference>
<evidence type="ECO:0000256" key="1">
    <source>
        <dbReference type="SAM" id="MobiDB-lite"/>
    </source>
</evidence>
<feature type="domain" description="SEC7" evidence="2">
    <location>
        <begin position="921"/>
        <end position="1076"/>
    </location>
</feature>
<feature type="compositionally biased region" description="Low complexity" evidence="1">
    <location>
        <begin position="1215"/>
        <end position="1224"/>
    </location>
</feature>
<feature type="region of interest" description="Disordered" evidence="1">
    <location>
        <begin position="538"/>
        <end position="564"/>
    </location>
</feature>
<feature type="compositionally biased region" description="Polar residues" evidence="1">
    <location>
        <begin position="1507"/>
        <end position="1525"/>
    </location>
</feature>
<feature type="region of interest" description="Disordered" evidence="1">
    <location>
        <begin position="1675"/>
        <end position="1711"/>
    </location>
</feature>
<feature type="region of interest" description="Disordered" evidence="1">
    <location>
        <begin position="398"/>
        <end position="525"/>
    </location>
</feature>
<dbReference type="InterPro" id="IPR000904">
    <property type="entry name" value="Sec7_dom"/>
</dbReference>
<feature type="compositionally biased region" description="Low complexity" evidence="1">
    <location>
        <begin position="587"/>
        <end position="621"/>
    </location>
</feature>
<sequence length="1725" mass="189225">MHQMHQMHQMHHPDPDYDYDYHLDLDPDPEPPRRKSHRRKPELNINTFAAANANEPPGLTTPLSPPPPPQLPYKSSSRSLRSSANAASTVTISPDSTSPYSSRRHPPVSSKGKQAAANRYASSSAKLSAQAAFAAHERDARHADPESGTNDPEHDWAKHTRDNHGSFETFLDPLSPDDMSNKENDFPAQYDRDRGHTTTTTPPSRPQPRPRDSHDLSLSPRNVTRDSLLGNMLLSLDQFSMGQMNCAQGGGETRTMSGFAEPNYYDDDDAPAAARTMTSTIRAPPRRAHGHGHSYSSDYDDNSSTVSRGQRSNSSSTGFQSNLGRINSMREMSSSHRNTNGTPGSRPLHSRGGRGSKSSSTNSIDAGGGYAQVLSSQRRAHGLGAKRSSSFELARRPSFGVQSDQHHQQNQLNSPQQHQHQRRPWQLELSDSFGADDYDAAPTPTVPVGPRRLPNMPSMPSFHRAEPMGEPLSPVRSINLERKRSNKSSRSTNTNRQNTQSRFNPRDAPPVPTPAPPPASVPTLELDAAPAPHVGYEKAKEPVHSPAPNSVPQPKERPGFFKRMFGGGSKNSVVAALDQSANSTGLSNSFNNSAPPSATTMGSSNSNQVSSQSKSGSNPPSRGSQNHSSHGLQKKPSSFFRRRKKSVSVADADLPRVPPMLAAPTISPVQLPPAPSQRLEVLTPRAQPSPVTSLRKAMDPYLTHSGSSSGLATPRQPHDDLSPAHHFDADSNRPLDRNVRSFSPDYEPDPMATIRSVPSESRGREANASAGGAQRVTTPLGDPPRPLYGYERTGSFLHDNSESEESPPRVRKQDPQSSVDGPPRTPNDVVRSSLAPLQTNQPMSSTSLNMTMRDKKMDRMTQDSLSTIKSERHTSLQLPIEGALTDPKLNTRTSAASIPSLMVEDSEPNSKVATPKPDLPLDEPYFVVGDPTEDDRAKARNIFDGNEEFILKDKAASWMGEEGLIRQRVLQAYMDLYDFKSKNIVTSLRDVCNRLVLRAETQQVDRILVAFSRRWCNCNPKHGFKSTDVIHTICYSIMLLNTDLHMADIEQKMTRSQFIKNTMTTIVQALGESVPDMFSKRGSVLPGKGLNLDDGDGPAEHERSSFRNSFVKFPMRAGSALGDAPTELDDCGPLVKSPFEGSLKAWESQMEHVLKDTYASIRDERLPLFGAEQPTQEQQQPSGGLSVIGMLKRSPSVLSKAPSENPSTRGRVPDSMRASNSRWSSKSRSRPRGFGSAGFSSSRTSFDDGQSMWSPVESNATWSRASLGRTQTSMSMDSFGSHFTRGGGYQQSIGFANALSQAIIREDPVGSVQSLVSDELKPTQLLDDESLELAGPPWVKEGMVVHKHHLDGVDKKAKERNWSEVFAVIQKGTVSIFSFTPNKSTARRGRNAQNIKKGAVVGGGNWQENATSLGSWSLRLALASALPPPGYSKQRPHVWALSLPTGAVHLFHVGTPEICKEFVTTANYWSARLSTHPLIGGVSNMEYGWSDAIINNALVTAINENSGSTATGTAGSRQRSNSAVGRSSMHSRGSSFRSVGSFDFGSSTTRGDMSNKLPGDRITISEWMPPTQSMRPSNSAEKEQLETLLKYVKGIEDELQQHNSLRSPMLLAFSPRGPNVQKAMANWERKSSYLLREIVKFRTYVDCLQHAEVRKAEIWREREVARRAARGSLDLEDDANDDDGGHHIARRDWDDGGSDREHQNSIYDEPVIEEGDLDATIRARS</sequence>
<comment type="caution">
    <text evidence="3">The sequence shown here is derived from an EMBL/GenBank/DDBJ whole genome shotgun (WGS) entry which is preliminary data.</text>
</comment>
<feature type="compositionally biased region" description="Low complexity" evidence="1">
    <location>
        <begin position="488"/>
        <end position="502"/>
    </location>
</feature>
<feature type="compositionally biased region" description="Polar residues" evidence="1">
    <location>
        <begin position="89"/>
        <end position="101"/>
    </location>
</feature>
<reference evidence="3 4" key="1">
    <citation type="journal article" date="2024" name="IMA Fungus">
        <title>IMA Genome - F19 : A genome assembly and annotation guide to empower mycologists, including annotated draft genome sequences of Ceratocystis pirilliformis, Diaporthe australafricana, Fusarium ophioides, Paecilomyces lecythidis, and Sporothrix stenoceras.</title>
        <authorList>
            <person name="Aylward J."/>
            <person name="Wilson A.M."/>
            <person name="Visagie C.M."/>
            <person name="Spraker J."/>
            <person name="Barnes I."/>
            <person name="Buitendag C."/>
            <person name="Ceriani C."/>
            <person name="Del Mar Angel L."/>
            <person name="du Plessis D."/>
            <person name="Fuchs T."/>
            <person name="Gasser K."/>
            <person name="Kramer D."/>
            <person name="Li W."/>
            <person name="Munsamy K."/>
            <person name="Piso A."/>
            <person name="Price J.L."/>
            <person name="Sonnekus B."/>
            <person name="Thomas C."/>
            <person name="van der Nest A."/>
            <person name="van Dijk A."/>
            <person name="van Heerden A."/>
            <person name="van Vuuren N."/>
            <person name="Yilmaz N."/>
            <person name="Duong T.A."/>
            <person name="van der Merwe N.A."/>
            <person name="Wingfield M.J."/>
            <person name="Wingfield B.D."/>
        </authorList>
    </citation>
    <scope>NUCLEOTIDE SEQUENCE [LARGE SCALE GENOMIC DNA]</scope>
    <source>
        <strain evidence="3 4">CMW 18300</strain>
    </source>
</reference>
<feature type="region of interest" description="Disordered" evidence="1">
    <location>
        <begin position="279"/>
        <end position="368"/>
    </location>
</feature>